<comment type="caution">
    <text evidence="2">The sequence shown here is derived from an EMBL/GenBank/DDBJ whole genome shotgun (WGS) entry which is preliminary data.</text>
</comment>
<dbReference type="Proteomes" id="UP000297527">
    <property type="component" value="Unassembled WGS sequence"/>
</dbReference>
<evidence type="ECO:0000313" key="3">
    <source>
        <dbReference type="Proteomes" id="UP000297527"/>
    </source>
</evidence>
<evidence type="ECO:0000256" key="1">
    <source>
        <dbReference type="SAM" id="MobiDB-lite"/>
    </source>
</evidence>
<keyword evidence="3" id="KW-1185">Reference proteome</keyword>
<name>A0A4Z1HCT1_9HELO</name>
<accession>A0A4Z1HCT1</accession>
<protein>
    <submittedName>
        <fullName evidence="2">Uncharacterized protein</fullName>
    </submittedName>
</protein>
<gene>
    <name evidence="2" type="ORF">BCON_0305g00040</name>
</gene>
<proteinExistence type="predicted"/>
<sequence>MSNNERLFDSSFNVEDPNPKAMPNLTTVDKYVSSLLEITNETVKGGSASPQAF</sequence>
<evidence type="ECO:0000313" key="2">
    <source>
        <dbReference type="EMBL" id="TGO46844.1"/>
    </source>
</evidence>
<feature type="compositionally biased region" description="Polar residues" evidence="1">
    <location>
        <begin position="1"/>
        <end position="13"/>
    </location>
</feature>
<dbReference type="AlphaFoldDB" id="A0A4Z1HCT1"/>
<dbReference type="EMBL" id="PQXN01000304">
    <property type="protein sequence ID" value="TGO46844.1"/>
    <property type="molecule type" value="Genomic_DNA"/>
</dbReference>
<feature type="region of interest" description="Disordered" evidence="1">
    <location>
        <begin position="1"/>
        <end position="21"/>
    </location>
</feature>
<organism evidence="2 3">
    <name type="scientific">Botryotinia convoluta</name>
    <dbReference type="NCBI Taxonomy" id="54673"/>
    <lineage>
        <taxon>Eukaryota</taxon>
        <taxon>Fungi</taxon>
        <taxon>Dikarya</taxon>
        <taxon>Ascomycota</taxon>
        <taxon>Pezizomycotina</taxon>
        <taxon>Leotiomycetes</taxon>
        <taxon>Helotiales</taxon>
        <taxon>Sclerotiniaceae</taxon>
        <taxon>Botryotinia</taxon>
    </lineage>
</organism>
<reference evidence="2 3" key="1">
    <citation type="submission" date="2017-12" db="EMBL/GenBank/DDBJ databases">
        <title>Comparative genomics of Botrytis spp.</title>
        <authorList>
            <person name="Valero-Jimenez C.A."/>
            <person name="Tapia P."/>
            <person name="Veloso J."/>
            <person name="Silva-Moreno E."/>
            <person name="Staats M."/>
            <person name="Valdes J.H."/>
            <person name="Van Kan J.A.L."/>
        </authorList>
    </citation>
    <scope>NUCLEOTIDE SEQUENCE [LARGE SCALE GENOMIC DNA]</scope>
    <source>
        <strain evidence="2 3">MUCL11595</strain>
    </source>
</reference>